<dbReference type="RefSeq" id="WP_071900747.1">
    <property type="nucleotide sequence ID" value="NZ_MPIN01000006.1"/>
</dbReference>
<dbReference type="STRING" id="83449.BON30_24160"/>
<dbReference type="Proteomes" id="UP000182229">
    <property type="component" value="Unassembled WGS sequence"/>
</dbReference>
<name>A0A1L9B7L2_9BACT</name>
<accession>A0A1L9B7L2</accession>
<protein>
    <submittedName>
        <fullName evidence="1">Uncharacterized protein</fullName>
    </submittedName>
</protein>
<organism evidence="1 2">
    <name type="scientific">Cystobacter ferrugineus</name>
    <dbReference type="NCBI Taxonomy" id="83449"/>
    <lineage>
        <taxon>Bacteria</taxon>
        <taxon>Pseudomonadati</taxon>
        <taxon>Myxococcota</taxon>
        <taxon>Myxococcia</taxon>
        <taxon>Myxococcales</taxon>
        <taxon>Cystobacterineae</taxon>
        <taxon>Archangiaceae</taxon>
        <taxon>Cystobacter</taxon>
    </lineage>
</organism>
<keyword evidence="2" id="KW-1185">Reference proteome</keyword>
<proteinExistence type="predicted"/>
<dbReference type="EMBL" id="MPIN01000006">
    <property type="protein sequence ID" value="OJH38240.1"/>
    <property type="molecule type" value="Genomic_DNA"/>
</dbReference>
<dbReference type="AlphaFoldDB" id="A0A1L9B7L2"/>
<evidence type="ECO:0000313" key="1">
    <source>
        <dbReference type="EMBL" id="OJH38240.1"/>
    </source>
</evidence>
<reference evidence="1 2" key="2">
    <citation type="submission" date="2016-12" db="EMBL/GenBank/DDBJ databases">
        <title>Draft Genome Sequence of Cystobacter ferrugineus Strain Cbfe23.</title>
        <authorList>
            <person name="Akbar S."/>
            <person name="Dowd S.E."/>
            <person name="Stevens D.C."/>
        </authorList>
    </citation>
    <scope>NUCLEOTIDE SEQUENCE [LARGE SCALE GENOMIC DNA]</scope>
    <source>
        <strain evidence="1 2">Cbfe23</strain>
    </source>
</reference>
<evidence type="ECO:0000313" key="2">
    <source>
        <dbReference type="Proteomes" id="UP000182229"/>
    </source>
</evidence>
<reference evidence="2" key="1">
    <citation type="submission" date="2016-11" db="EMBL/GenBank/DDBJ databases">
        <authorList>
            <person name="Shukria A."/>
            <person name="Stevens D.C."/>
        </authorList>
    </citation>
    <scope>NUCLEOTIDE SEQUENCE [LARGE SCALE GENOMIC DNA]</scope>
    <source>
        <strain evidence="2">Cbfe23</strain>
    </source>
</reference>
<dbReference type="OrthoDB" id="9553499at2"/>
<sequence length="532" mass="58901">MRPADIEQLAPTLETLATYGGGRPASEHISWLRDVGAAVEDPTAWTLPSIVWLEAVAPARDRLDVLRRTAIRDPGYRAHLDLSLASVLSTIGSAERWKRFEELIQGPLLPFAPRFVQLLEWLERWRGQRCRMFDASVWQDAEELVAGGDGKTFAAWDQKLWGAGGNTATLFPLLQDQYVPLLEHPVHFSLDALQLDQKAETLLRSLVEAARRGEGVGTTVSQQGTIDVLLRAGVPLRLYAVGAQVTAALVGAVSISAKTEPDLELQGSRSFAFALPEHALRSCAWDSAQHAKATARFWEWAESSGQDAVGFLSVDDQLRTWPEQRAEAPPWGQLPVAASLRGMARARRESPEVDEALLALANHLLFGFVLQLLLVEALDRELGEETLVLAPPTDRRVDDIEGATHVFYRPRGVTSAEGASLRQDSYDLGTLDSVFGELAKSVGIRSIAYAYRGTDLGPWSRALRIMRSAELVVGLYDRWSIAPHVLDRLHGGGMMTTVIRRGRQFRERLHSELHLMWTGRRNAAQTQEVQHG</sequence>
<gene>
    <name evidence="1" type="ORF">BON30_24160</name>
</gene>
<comment type="caution">
    <text evidence="1">The sequence shown here is derived from an EMBL/GenBank/DDBJ whole genome shotgun (WGS) entry which is preliminary data.</text>
</comment>